<dbReference type="EMBL" id="JBHTEY010000004">
    <property type="protein sequence ID" value="MFC7613318.1"/>
    <property type="molecule type" value="Genomic_DNA"/>
</dbReference>
<sequence>MTDAAALRARMYGEDDLSSLPVFAGGFINYGYWRGIPIDGPISQEQRVDSQLALYRLVYADLAGLRALEVGPGTGAGPGWAFAACGPAELHGVDLHPEQVRRCLDRNADAVAEAGGRFTFRQGAADALPFDDGAVDAVVSLEAAQHFDDLAGFAREAHRVLVPGGRLTVTTFFAPDASTAGRCPRCWNRSAPGSTASTRCRGSSPTSPPRASPTSPRSPSASTCGRGWTRGSPSSGTPRARGRAATSPRGATVCSTTTW</sequence>
<evidence type="ECO:0000313" key="3">
    <source>
        <dbReference type="EMBL" id="MFC7613318.1"/>
    </source>
</evidence>
<feature type="compositionally biased region" description="Polar residues" evidence="1">
    <location>
        <begin position="191"/>
        <end position="201"/>
    </location>
</feature>
<dbReference type="Gene3D" id="3.40.50.150">
    <property type="entry name" value="Vaccinia Virus protein VP39"/>
    <property type="match status" value="1"/>
</dbReference>
<dbReference type="Pfam" id="PF08241">
    <property type="entry name" value="Methyltransf_11"/>
    <property type="match status" value="1"/>
</dbReference>
<feature type="region of interest" description="Disordered" evidence="1">
    <location>
        <begin position="186"/>
        <end position="259"/>
    </location>
</feature>
<evidence type="ECO:0000313" key="4">
    <source>
        <dbReference type="Proteomes" id="UP001596512"/>
    </source>
</evidence>
<dbReference type="Proteomes" id="UP001596512">
    <property type="component" value="Unassembled WGS sequence"/>
</dbReference>
<accession>A0ABW2TKF0</accession>
<dbReference type="GO" id="GO:0032259">
    <property type="term" value="P:methylation"/>
    <property type="evidence" value="ECO:0007669"/>
    <property type="project" value="UniProtKB-KW"/>
</dbReference>
<evidence type="ECO:0000259" key="2">
    <source>
        <dbReference type="Pfam" id="PF08241"/>
    </source>
</evidence>
<evidence type="ECO:0000256" key="1">
    <source>
        <dbReference type="SAM" id="MobiDB-lite"/>
    </source>
</evidence>
<keyword evidence="3" id="KW-0489">Methyltransferase</keyword>
<organism evidence="3 4">
    <name type="scientific">Actinokineospora soli</name>
    <dbReference type="NCBI Taxonomy" id="1048753"/>
    <lineage>
        <taxon>Bacteria</taxon>
        <taxon>Bacillati</taxon>
        <taxon>Actinomycetota</taxon>
        <taxon>Actinomycetes</taxon>
        <taxon>Pseudonocardiales</taxon>
        <taxon>Pseudonocardiaceae</taxon>
        <taxon>Actinokineospora</taxon>
    </lineage>
</organism>
<keyword evidence="4" id="KW-1185">Reference proteome</keyword>
<feature type="domain" description="Methyltransferase type 11" evidence="2">
    <location>
        <begin position="68"/>
        <end position="168"/>
    </location>
</feature>
<dbReference type="PANTHER" id="PTHR43591:SF24">
    <property type="entry name" value="2-METHOXY-6-POLYPRENYL-1,4-BENZOQUINOL METHYLASE, MITOCHONDRIAL"/>
    <property type="match status" value="1"/>
</dbReference>
<dbReference type="InterPro" id="IPR029063">
    <property type="entry name" value="SAM-dependent_MTases_sf"/>
</dbReference>
<dbReference type="GO" id="GO:0008168">
    <property type="term" value="F:methyltransferase activity"/>
    <property type="evidence" value="ECO:0007669"/>
    <property type="project" value="UniProtKB-KW"/>
</dbReference>
<gene>
    <name evidence="3" type="ORF">ACFQV2_06530</name>
</gene>
<dbReference type="CDD" id="cd02440">
    <property type="entry name" value="AdoMet_MTases"/>
    <property type="match status" value="1"/>
</dbReference>
<reference evidence="4" key="1">
    <citation type="journal article" date="2019" name="Int. J. Syst. Evol. Microbiol.">
        <title>The Global Catalogue of Microorganisms (GCM) 10K type strain sequencing project: providing services to taxonomists for standard genome sequencing and annotation.</title>
        <authorList>
            <consortium name="The Broad Institute Genomics Platform"/>
            <consortium name="The Broad Institute Genome Sequencing Center for Infectious Disease"/>
            <person name="Wu L."/>
            <person name="Ma J."/>
        </authorList>
    </citation>
    <scope>NUCLEOTIDE SEQUENCE [LARGE SCALE GENOMIC DNA]</scope>
    <source>
        <strain evidence="4">JCM 17695</strain>
    </source>
</reference>
<dbReference type="SUPFAM" id="SSF53335">
    <property type="entry name" value="S-adenosyl-L-methionine-dependent methyltransferases"/>
    <property type="match status" value="1"/>
</dbReference>
<proteinExistence type="predicted"/>
<name>A0ABW2TKF0_9PSEU</name>
<dbReference type="EC" id="2.1.1.-" evidence="3"/>
<dbReference type="PANTHER" id="PTHR43591">
    <property type="entry name" value="METHYLTRANSFERASE"/>
    <property type="match status" value="1"/>
</dbReference>
<keyword evidence="3" id="KW-0808">Transferase</keyword>
<feature type="compositionally biased region" description="Low complexity" evidence="1">
    <location>
        <begin position="212"/>
        <end position="222"/>
    </location>
</feature>
<comment type="caution">
    <text evidence="3">The sequence shown here is derived from an EMBL/GenBank/DDBJ whole genome shotgun (WGS) entry which is preliminary data.</text>
</comment>
<dbReference type="InterPro" id="IPR013216">
    <property type="entry name" value="Methyltransf_11"/>
</dbReference>
<protein>
    <submittedName>
        <fullName evidence="3">Class I SAM-dependent methyltransferase</fullName>
        <ecNumber evidence="3">2.1.1.-</ecNumber>
    </submittedName>
</protein>